<keyword evidence="2" id="KW-1185">Reference proteome</keyword>
<dbReference type="AlphaFoldDB" id="A0A848LZZ7"/>
<evidence type="ECO:0000313" key="1">
    <source>
        <dbReference type="EMBL" id="NMO23675.1"/>
    </source>
</evidence>
<sequence>MPFEKPIEATVGKHTLRLENPEAKLKKVTTIEVTANGPNVFKLKWDEP</sequence>
<dbReference type="Proteomes" id="UP000518300">
    <property type="component" value="Unassembled WGS sequence"/>
</dbReference>
<accession>A0A848LZZ7</accession>
<reference evidence="1 2" key="1">
    <citation type="submission" date="2020-04" db="EMBL/GenBank/DDBJ databases">
        <title>Draft genome of Pyxidicoccus fallax type strain.</title>
        <authorList>
            <person name="Whitworth D.E."/>
        </authorList>
    </citation>
    <scope>NUCLEOTIDE SEQUENCE [LARGE SCALE GENOMIC DNA]</scope>
    <source>
        <strain evidence="1 2">DSM 14698</strain>
    </source>
</reference>
<gene>
    <name evidence="1" type="ORF">HG543_53825</name>
</gene>
<proteinExistence type="predicted"/>
<dbReference type="EMBL" id="JABBJJ010000727">
    <property type="protein sequence ID" value="NMO23675.1"/>
    <property type="molecule type" value="Genomic_DNA"/>
</dbReference>
<dbReference type="RefSeq" id="WP_169352701.1">
    <property type="nucleotide sequence ID" value="NZ_JABBJJ010000727.1"/>
</dbReference>
<evidence type="ECO:0000313" key="2">
    <source>
        <dbReference type="Proteomes" id="UP000518300"/>
    </source>
</evidence>
<name>A0A848LZZ7_9BACT</name>
<comment type="caution">
    <text evidence="1">The sequence shown here is derived from an EMBL/GenBank/DDBJ whole genome shotgun (WGS) entry which is preliminary data.</text>
</comment>
<protein>
    <submittedName>
        <fullName evidence="1">Uncharacterized protein</fullName>
    </submittedName>
</protein>
<organism evidence="1 2">
    <name type="scientific">Pyxidicoccus fallax</name>
    <dbReference type="NCBI Taxonomy" id="394095"/>
    <lineage>
        <taxon>Bacteria</taxon>
        <taxon>Pseudomonadati</taxon>
        <taxon>Myxococcota</taxon>
        <taxon>Myxococcia</taxon>
        <taxon>Myxococcales</taxon>
        <taxon>Cystobacterineae</taxon>
        <taxon>Myxococcaceae</taxon>
        <taxon>Pyxidicoccus</taxon>
    </lineage>
</organism>